<evidence type="ECO:0000313" key="7">
    <source>
        <dbReference type="Proteomes" id="UP000009009"/>
    </source>
</evidence>
<feature type="compositionally biased region" description="Basic and acidic residues" evidence="4">
    <location>
        <begin position="1"/>
        <end position="15"/>
    </location>
</feature>
<feature type="compositionally biased region" description="Acidic residues" evidence="4">
    <location>
        <begin position="31"/>
        <end position="47"/>
    </location>
</feature>
<dbReference type="OrthoDB" id="2161379at2759"/>
<reference evidence="6 7" key="1">
    <citation type="journal article" date="2012" name="FEMS Yeast Res.">
        <title>The genome sequence of the wine yeast VIN7 reveals an allotriploid hybrid genome with Saccharomyces cerevisiae and Saccharomyces kudriavzevii origins.</title>
        <authorList>
            <person name="Borneman A.R."/>
            <person name="Desany B.A."/>
            <person name="Riches D."/>
            <person name="Affourtit J.P."/>
            <person name="Forgan A.H."/>
            <person name="Pretorius I.S."/>
            <person name="Egholm M."/>
            <person name="Chambers P.J."/>
        </authorList>
    </citation>
    <scope>NUCLEOTIDE SEQUENCE [LARGE SCALE GENOMIC DNA]</scope>
    <source>
        <strain evidence="6 7">VIN7</strain>
    </source>
</reference>
<dbReference type="InterPro" id="IPR022052">
    <property type="entry name" value="Histone-bd_RBBP4-like_N"/>
</dbReference>
<feature type="compositionally biased region" description="Polar residues" evidence="4">
    <location>
        <begin position="17"/>
        <end position="30"/>
    </location>
</feature>
<dbReference type="GO" id="GO:0042254">
    <property type="term" value="P:ribosome biogenesis"/>
    <property type="evidence" value="ECO:0007669"/>
    <property type="project" value="TreeGrafter"/>
</dbReference>
<evidence type="ECO:0000256" key="2">
    <source>
        <dbReference type="ARBA" id="ARBA00022737"/>
    </source>
</evidence>
<keyword evidence="1 3" id="KW-0853">WD repeat</keyword>
<dbReference type="PANTHER" id="PTHR45903:SF1">
    <property type="entry name" value="GLUTAMATE-RICH WD REPEAT-CONTAINING PROTEIN 1"/>
    <property type="match status" value="1"/>
</dbReference>
<dbReference type="InterPro" id="IPR001680">
    <property type="entry name" value="WD40_rpt"/>
</dbReference>
<name>H0GZD9_SACCK</name>
<evidence type="ECO:0000256" key="1">
    <source>
        <dbReference type="ARBA" id="ARBA00022574"/>
    </source>
</evidence>
<proteinExistence type="predicted"/>
<dbReference type="HOGENOM" id="CLU_025272_1_0_1"/>
<keyword evidence="7" id="KW-1185">Reference proteome</keyword>
<feature type="region of interest" description="Disordered" evidence="4">
    <location>
        <begin position="1"/>
        <end position="47"/>
    </location>
</feature>
<evidence type="ECO:0000256" key="3">
    <source>
        <dbReference type="PROSITE-ProRule" id="PRU00221"/>
    </source>
</evidence>
<feature type="domain" description="Histone-binding protein RBBP4-like N-terminal" evidence="5">
    <location>
        <begin position="107"/>
        <end position="174"/>
    </location>
</feature>
<organism evidence="6 7">
    <name type="scientific">Saccharomyces cerevisiae x Saccharomyces kudriavzevii (strain VIN7)</name>
    <name type="common">Yeast</name>
    <dbReference type="NCBI Taxonomy" id="1095631"/>
    <lineage>
        <taxon>Eukaryota</taxon>
        <taxon>Fungi</taxon>
        <taxon>Dikarya</taxon>
        <taxon>Ascomycota</taxon>
        <taxon>Saccharomycotina</taxon>
        <taxon>Saccharomycetes</taxon>
        <taxon>Saccharomycetales</taxon>
        <taxon>Saccharomycetaceae</taxon>
        <taxon>Saccharomyces</taxon>
    </lineage>
</organism>
<dbReference type="InterPro" id="IPR036322">
    <property type="entry name" value="WD40_repeat_dom_sf"/>
</dbReference>
<comment type="caution">
    <text evidence="6">The sequence shown here is derived from an EMBL/GenBank/DDBJ whole genome shotgun (WGS) entry which is preliminary data.</text>
</comment>
<evidence type="ECO:0000256" key="4">
    <source>
        <dbReference type="SAM" id="MobiDB-lite"/>
    </source>
</evidence>
<dbReference type="SMART" id="SM00320">
    <property type="entry name" value="WD40"/>
    <property type="match status" value="2"/>
</dbReference>
<dbReference type="SUPFAM" id="SSF50978">
    <property type="entry name" value="WD40 repeat-like"/>
    <property type="match status" value="1"/>
</dbReference>
<dbReference type="PANTHER" id="PTHR45903">
    <property type="entry name" value="GLUTAMATE-RICH WD REPEAT-CONTAINING PROTEIN 1"/>
    <property type="match status" value="1"/>
</dbReference>
<sequence length="360" mass="40404">MSKRSIEIDEPDRVVSAKTQSHSVPTVATSEEQDAPMNELEDQLSDECDSDGEIIEIDGDDDIIDEDDLKKKQEEAETLVQKDQSEGNEENVQELYLPHMSRPLGPDEVLEADPSVYEMLHNVNMPWPCLTLDVIPDTLGSERRNYPQSILLTTATQSSRKRENELMVLALSNLTKTLLKDDNEEDDDEEEEDDADAVIENENIPLKDTTNRLKVSPFAASNQEVLTATMSENGDVYIYDLAPQSKAFSTPGYQISKSAKRPIHTVKSHGNVEGYGLDWSPLIKTGALLSGDCSGQIYFTQRHTSRWVTDKQPFTVSNNKSIEDIQWSRTESTVFATAGCDGYIRIWDTRIQKNISQLSP</sequence>
<keyword evidence="2" id="KW-0677">Repeat</keyword>
<accession>H0GZD9</accession>
<dbReference type="PROSITE" id="PS50082">
    <property type="entry name" value="WD_REPEATS_2"/>
    <property type="match status" value="1"/>
</dbReference>
<dbReference type="InterPro" id="IPR015943">
    <property type="entry name" value="WD40/YVTN_repeat-like_dom_sf"/>
</dbReference>
<dbReference type="InterPro" id="IPR051972">
    <property type="entry name" value="Glutamate-rich_WD_repeat"/>
</dbReference>
<dbReference type="Proteomes" id="UP000009009">
    <property type="component" value="Unassembled WGS sequence"/>
</dbReference>
<evidence type="ECO:0000259" key="5">
    <source>
        <dbReference type="Pfam" id="PF12265"/>
    </source>
</evidence>
<dbReference type="EMBL" id="AGVY01000330">
    <property type="protein sequence ID" value="EHN00850.1"/>
    <property type="molecule type" value="Genomic_DNA"/>
</dbReference>
<dbReference type="Gene3D" id="2.130.10.10">
    <property type="entry name" value="YVTN repeat-like/Quinoprotein amine dehydrogenase"/>
    <property type="match status" value="1"/>
</dbReference>
<dbReference type="PhylomeDB" id="H0GZD9"/>
<dbReference type="GO" id="GO:0005730">
    <property type="term" value="C:nucleolus"/>
    <property type="evidence" value="ECO:0007669"/>
    <property type="project" value="TreeGrafter"/>
</dbReference>
<protein>
    <submittedName>
        <fullName evidence="6">Rrb1p</fullName>
    </submittedName>
</protein>
<dbReference type="Pfam" id="PF12265">
    <property type="entry name" value="CAF1C_H4-bd"/>
    <property type="match status" value="1"/>
</dbReference>
<dbReference type="AlphaFoldDB" id="H0GZD9"/>
<gene>
    <name evidence="6" type="ORF">VIN7_9190</name>
</gene>
<evidence type="ECO:0000313" key="6">
    <source>
        <dbReference type="EMBL" id="EHN00850.1"/>
    </source>
</evidence>
<feature type="repeat" description="WD" evidence="3">
    <location>
        <begin position="315"/>
        <end position="357"/>
    </location>
</feature>